<dbReference type="PANTHER" id="PTHR13117">
    <property type="entry name" value="ENDOPLASMIC RETICULUM MULTISPAN TRANSMEMBRANE PROTEIN-RELATED"/>
    <property type="match status" value="1"/>
</dbReference>
<comment type="caution">
    <text evidence="9">Lacks conserved residue(s) required for the propagation of feature annotation.</text>
</comment>
<reference evidence="10" key="1">
    <citation type="submission" date="2022-05" db="EMBL/GenBank/DDBJ databases">
        <title>The Musa troglodytarum L. genome provides insights into the mechanism of non-climacteric behaviour and enrichment of carotenoids.</title>
        <authorList>
            <person name="Wang J."/>
        </authorList>
    </citation>
    <scope>NUCLEOTIDE SEQUENCE</scope>
    <source>
        <tissue evidence="10">Leaf</tissue>
    </source>
</reference>
<gene>
    <name evidence="10" type="ORF">MUK42_20329</name>
</gene>
<keyword evidence="5" id="KW-0256">Endoplasmic reticulum</keyword>
<dbReference type="OrthoDB" id="773693at2759"/>
<evidence type="ECO:0000313" key="11">
    <source>
        <dbReference type="Proteomes" id="UP001055439"/>
    </source>
</evidence>
<organism evidence="10 11">
    <name type="scientific">Musa troglodytarum</name>
    <name type="common">fe'i banana</name>
    <dbReference type="NCBI Taxonomy" id="320322"/>
    <lineage>
        <taxon>Eukaryota</taxon>
        <taxon>Viridiplantae</taxon>
        <taxon>Streptophyta</taxon>
        <taxon>Embryophyta</taxon>
        <taxon>Tracheophyta</taxon>
        <taxon>Spermatophyta</taxon>
        <taxon>Magnoliopsida</taxon>
        <taxon>Liliopsida</taxon>
        <taxon>Zingiberales</taxon>
        <taxon>Musaceae</taxon>
        <taxon>Musa</taxon>
    </lineage>
</organism>
<proteinExistence type="inferred from homology"/>
<evidence type="ECO:0000256" key="7">
    <source>
        <dbReference type="ARBA" id="ARBA00023136"/>
    </source>
</evidence>
<evidence type="ECO:0000256" key="8">
    <source>
        <dbReference type="ARBA" id="ARBA00045912"/>
    </source>
</evidence>
<dbReference type="AlphaFoldDB" id="A0A9E7JJL3"/>
<feature type="transmembrane region" description="Helical" evidence="9">
    <location>
        <begin position="58"/>
        <end position="77"/>
    </location>
</feature>
<keyword evidence="6 9" id="KW-1133">Transmembrane helix</keyword>
<evidence type="ECO:0000256" key="3">
    <source>
        <dbReference type="ARBA" id="ARBA00010288"/>
    </source>
</evidence>
<evidence type="ECO:0000256" key="5">
    <source>
        <dbReference type="ARBA" id="ARBA00022824"/>
    </source>
</evidence>
<keyword evidence="11" id="KW-1185">Reference proteome</keyword>
<dbReference type="Pfam" id="PF04506">
    <property type="entry name" value="Rft-1"/>
    <property type="match status" value="1"/>
</dbReference>
<sequence>MILRIICSAVFFSSYFQDSSFSFYRCLPSGWEVLLLSCTATVISERVFLDKENFWQTLPIHLAIGLACFCFSSIVIYSREKQLINKIIGMHKHAD</sequence>
<comment type="function">
    <text evidence="8 9">Intramembrane glycolipid transporter that operates in the biosynthetic pathway of dolichol-linked oligosaccharides, the glycan precursors employed in protein asparagine (N)-glycosylation. The sequential addition of sugars to dolichol pyrophosphate produces dolichol-linked oligosaccharides containing fourteen sugars, including two GlcNAcs, nine mannoses and three glucoses. Once assembled, the oligosaccharide is transferred from the lipid to nascent proteins by oligosaccharyltransferases. The assembly of dolichol-linked oligosaccharides begins on the cytosolic side of the endoplasmic reticulum membrane and finishes in its lumen. RFT1 could mediate the translocation of the cytosolically oriented intermediate DolPP-GlcNAc2Man5, produced by ALG11, into the ER lumen where dolichol-linked oligosaccharides assembly continues. However, the intramembrane lipid transporter activity could not be confirmed in vitro.</text>
</comment>
<dbReference type="GO" id="GO:0034203">
    <property type="term" value="P:glycolipid translocation"/>
    <property type="evidence" value="ECO:0007669"/>
    <property type="project" value="TreeGrafter"/>
</dbReference>
<dbReference type="PANTHER" id="PTHR13117:SF5">
    <property type="entry name" value="PROTEIN RFT1 HOMOLOG"/>
    <property type="match status" value="1"/>
</dbReference>
<dbReference type="GO" id="GO:0005789">
    <property type="term" value="C:endoplasmic reticulum membrane"/>
    <property type="evidence" value="ECO:0007669"/>
    <property type="project" value="UniProtKB-SubCell"/>
</dbReference>
<accession>A0A9E7JJL3</accession>
<evidence type="ECO:0000256" key="1">
    <source>
        <dbReference type="ARBA" id="ARBA00004477"/>
    </source>
</evidence>
<evidence type="ECO:0000256" key="9">
    <source>
        <dbReference type="RuleBase" id="RU365067"/>
    </source>
</evidence>
<keyword evidence="4 9" id="KW-0812">Transmembrane</keyword>
<evidence type="ECO:0000256" key="4">
    <source>
        <dbReference type="ARBA" id="ARBA00022692"/>
    </source>
</evidence>
<comment type="subcellular location">
    <subcellularLocation>
        <location evidence="1 9">Endoplasmic reticulum membrane</location>
        <topology evidence="1 9">Multi-pass membrane protein</topology>
    </subcellularLocation>
</comment>
<dbReference type="GO" id="GO:0006488">
    <property type="term" value="P:dolichol-linked oligosaccharide biosynthetic process"/>
    <property type="evidence" value="ECO:0007669"/>
    <property type="project" value="InterPro"/>
</dbReference>
<keyword evidence="7 9" id="KW-0472">Membrane</keyword>
<name>A0A9E7JJL3_9LILI</name>
<comment type="pathway">
    <text evidence="2">Protein modification; protein glycosylation.</text>
</comment>
<dbReference type="Proteomes" id="UP001055439">
    <property type="component" value="Chromosome 10"/>
</dbReference>
<dbReference type="EMBL" id="CP097503">
    <property type="protein sequence ID" value="URD83402.1"/>
    <property type="molecule type" value="Genomic_DNA"/>
</dbReference>
<protein>
    <recommendedName>
        <fullName evidence="9">Protein RFT1 homolog</fullName>
    </recommendedName>
</protein>
<evidence type="ECO:0000256" key="2">
    <source>
        <dbReference type="ARBA" id="ARBA00004922"/>
    </source>
</evidence>
<evidence type="ECO:0000256" key="6">
    <source>
        <dbReference type="ARBA" id="ARBA00022989"/>
    </source>
</evidence>
<dbReference type="InterPro" id="IPR007594">
    <property type="entry name" value="RFT1"/>
</dbReference>
<comment type="similarity">
    <text evidence="3 9">Belongs to the RFT1 family.</text>
</comment>
<evidence type="ECO:0000313" key="10">
    <source>
        <dbReference type="EMBL" id="URD83402.1"/>
    </source>
</evidence>